<accession>A0A0L0FKX3</accession>
<feature type="non-terminal residue" evidence="3">
    <location>
        <position position="1"/>
    </location>
</feature>
<dbReference type="AlphaFoldDB" id="A0A0L0FKX3"/>
<keyword evidence="4" id="KW-1185">Reference proteome</keyword>
<feature type="region of interest" description="Disordered" evidence="1">
    <location>
        <begin position="1"/>
        <end position="39"/>
    </location>
</feature>
<evidence type="ECO:0000313" key="4">
    <source>
        <dbReference type="Proteomes" id="UP000054560"/>
    </source>
</evidence>
<evidence type="ECO:0000313" key="3">
    <source>
        <dbReference type="EMBL" id="KNC77425.1"/>
    </source>
</evidence>
<protein>
    <recommendedName>
        <fullName evidence="2">FH2 domain-containing protein</fullName>
    </recommendedName>
</protein>
<dbReference type="PROSITE" id="PS51444">
    <property type="entry name" value="FH2"/>
    <property type="match status" value="1"/>
</dbReference>
<feature type="compositionally biased region" description="Low complexity" evidence="1">
    <location>
        <begin position="21"/>
        <end position="33"/>
    </location>
</feature>
<dbReference type="Pfam" id="PF02181">
    <property type="entry name" value="FH2"/>
    <property type="match status" value="1"/>
</dbReference>
<gene>
    <name evidence="3" type="ORF">SARC_10111</name>
</gene>
<dbReference type="PANTHER" id="PTHR45920:SF7">
    <property type="entry name" value="FORMIN-G"/>
    <property type="match status" value="1"/>
</dbReference>
<dbReference type="GO" id="GO:0051015">
    <property type="term" value="F:actin filament binding"/>
    <property type="evidence" value="ECO:0007669"/>
    <property type="project" value="TreeGrafter"/>
</dbReference>
<evidence type="ECO:0000256" key="1">
    <source>
        <dbReference type="SAM" id="MobiDB-lite"/>
    </source>
</evidence>
<dbReference type="Proteomes" id="UP000054560">
    <property type="component" value="Unassembled WGS sequence"/>
</dbReference>
<organism evidence="3 4">
    <name type="scientific">Sphaeroforma arctica JP610</name>
    <dbReference type="NCBI Taxonomy" id="667725"/>
    <lineage>
        <taxon>Eukaryota</taxon>
        <taxon>Ichthyosporea</taxon>
        <taxon>Ichthyophonida</taxon>
        <taxon>Sphaeroforma</taxon>
    </lineage>
</organism>
<name>A0A0L0FKX3_9EUKA</name>
<dbReference type="GeneID" id="25910615"/>
<dbReference type="PANTHER" id="PTHR45920">
    <property type="entry name" value="FORMIN HOMOLOGY 2 DOMAIN CONTAINING, ISOFORM I"/>
    <property type="match status" value="1"/>
</dbReference>
<feature type="compositionally biased region" description="Pro residues" evidence="1">
    <location>
        <begin position="1"/>
        <end position="20"/>
    </location>
</feature>
<sequence>GAPPPPPPPGGAGPPGPSPPLGAANAKANTNAKENQKVESPYKPLFWKKLHPQQDTFWSNLGLGNEVDSTQVQKEFLKAQTKTKDITVAASVAPKTITVLDGKRAQTVGIALAKLPNVNTVGQYIHDMNDKELDRDTVKRLLDILATNEEIAAMKVYYTSTACVHSKGQEVCCRAYTQTSITSQSVGTMYSHVFVLCTYIL</sequence>
<dbReference type="Gene3D" id="1.20.58.2220">
    <property type="entry name" value="Formin, FH2 domain"/>
    <property type="match status" value="1"/>
</dbReference>
<feature type="domain" description="FH2" evidence="2">
    <location>
        <begin position="32"/>
        <end position="201"/>
    </location>
</feature>
<dbReference type="GO" id="GO:0005737">
    <property type="term" value="C:cytoplasm"/>
    <property type="evidence" value="ECO:0007669"/>
    <property type="project" value="TreeGrafter"/>
</dbReference>
<dbReference type="SUPFAM" id="SSF101447">
    <property type="entry name" value="Formin homology 2 domain (FH2 domain)"/>
    <property type="match status" value="1"/>
</dbReference>
<dbReference type="STRING" id="667725.A0A0L0FKX3"/>
<dbReference type="eggNOG" id="ENOG502QQEE">
    <property type="taxonomic scope" value="Eukaryota"/>
</dbReference>
<evidence type="ECO:0000259" key="2">
    <source>
        <dbReference type="PROSITE" id="PS51444"/>
    </source>
</evidence>
<dbReference type="EMBL" id="KQ242736">
    <property type="protein sequence ID" value="KNC77425.1"/>
    <property type="molecule type" value="Genomic_DNA"/>
</dbReference>
<dbReference type="RefSeq" id="XP_014151327.1">
    <property type="nucleotide sequence ID" value="XM_014295852.1"/>
</dbReference>
<reference evidence="3 4" key="1">
    <citation type="submission" date="2011-02" db="EMBL/GenBank/DDBJ databases">
        <title>The Genome Sequence of Sphaeroforma arctica JP610.</title>
        <authorList>
            <consortium name="The Broad Institute Genome Sequencing Platform"/>
            <person name="Russ C."/>
            <person name="Cuomo C."/>
            <person name="Young S.K."/>
            <person name="Zeng Q."/>
            <person name="Gargeya S."/>
            <person name="Alvarado L."/>
            <person name="Berlin A."/>
            <person name="Chapman S.B."/>
            <person name="Chen Z."/>
            <person name="Freedman E."/>
            <person name="Gellesch M."/>
            <person name="Goldberg J."/>
            <person name="Griggs A."/>
            <person name="Gujja S."/>
            <person name="Heilman E."/>
            <person name="Heiman D."/>
            <person name="Howarth C."/>
            <person name="Mehta T."/>
            <person name="Neiman D."/>
            <person name="Pearson M."/>
            <person name="Roberts A."/>
            <person name="Saif S."/>
            <person name="Shea T."/>
            <person name="Shenoy N."/>
            <person name="Sisk P."/>
            <person name="Stolte C."/>
            <person name="Sykes S."/>
            <person name="White J."/>
            <person name="Yandava C."/>
            <person name="Burger G."/>
            <person name="Gray M.W."/>
            <person name="Holland P.W.H."/>
            <person name="King N."/>
            <person name="Lang F.B.F."/>
            <person name="Roger A.J."/>
            <person name="Ruiz-Trillo I."/>
            <person name="Haas B."/>
            <person name="Nusbaum C."/>
            <person name="Birren B."/>
        </authorList>
    </citation>
    <scope>NUCLEOTIDE SEQUENCE [LARGE SCALE GENOMIC DNA]</scope>
    <source>
        <strain evidence="3 4">JP610</strain>
    </source>
</reference>
<dbReference type="InterPro" id="IPR042201">
    <property type="entry name" value="FH2_Formin_sf"/>
</dbReference>
<dbReference type="GO" id="GO:0005856">
    <property type="term" value="C:cytoskeleton"/>
    <property type="evidence" value="ECO:0007669"/>
    <property type="project" value="TreeGrafter"/>
</dbReference>
<dbReference type="GO" id="GO:0030866">
    <property type="term" value="P:cortical actin cytoskeleton organization"/>
    <property type="evidence" value="ECO:0007669"/>
    <property type="project" value="TreeGrafter"/>
</dbReference>
<dbReference type="InterPro" id="IPR015425">
    <property type="entry name" value="FH2_Formin"/>
</dbReference>
<proteinExistence type="predicted"/>